<keyword evidence="4" id="KW-1185">Reference proteome</keyword>
<dbReference type="SUPFAM" id="SSF159713">
    <property type="entry name" value="Dhaf3308-like"/>
    <property type="match status" value="1"/>
</dbReference>
<evidence type="ECO:0000313" key="4">
    <source>
        <dbReference type="Proteomes" id="UP000678513"/>
    </source>
</evidence>
<dbReference type="RefSeq" id="WP_212321159.1">
    <property type="nucleotide sequence ID" value="NZ_AP024463.1"/>
</dbReference>
<feature type="domain" description="Putative heavy-metal chelation" evidence="1">
    <location>
        <begin position="111"/>
        <end position="239"/>
    </location>
</feature>
<organism evidence="3 4">
    <name type="scientific">Arachnia rubra</name>
    <dbReference type="NCBI Taxonomy" id="1547448"/>
    <lineage>
        <taxon>Bacteria</taxon>
        <taxon>Bacillati</taxon>
        <taxon>Actinomycetota</taxon>
        <taxon>Actinomycetes</taxon>
        <taxon>Propionibacteriales</taxon>
        <taxon>Propionibacteriaceae</taxon>
        <taxon>Arachnia</taxon>
    </lineage>
</organism>
<dbReference type="Gene3D" id="3.40.50.11590">
    <property type="match status" value="1"/>
</dbReference>
<dbReference type="InterPro" id="IPR007161">
    <property type="entry name" value="DUF364"/>
</dbReference>
<dbReference type="EMBL" id="CP072384">
    <property type="protein sequence ID" value="QUC07028.1"/>
    <property type="molecule type" value="Genomic_DNA"/>
</dbReference>
<evidence type="ECO:0000259" key="1">
    <source>
        <dbReference type="Pfam" id="PF04016"/>
    </source>
</evidence>
<protein>
    <recommendedName>
        <fullName evidence="5">DUF364 domain-containing protein</fullName>
    </recommendedName>
</protein>
<reference evidence="3 4" key="1">
    <citation type="submission" date="2021-03" db="EMBL/GenBank/DDBJ databases">
        <title>Human Oral Microbial Genomes.</title>
        <authorList>
            <person name="Johnston C.D."/>
            <person name="Chen T."/>
            <person name="Dewhirst F.E."/>
        </authorList>
    </citation>
    <scope>NUCLEOTIDE SEQUENCE [LARGE SCALE GENOMIC DNA]</scope>
    <source>
        <strain evidence="3 4">DSMZ 100122</strain>
    </source>
</reference>
<gene>
    <name evidence="3" type="ORF">J5A65_08625</name>
</gene>
<name>A0ABX7Y3C9_9ACTN</name>
<dbReference type="Pfam" id="PF04016">
    <property type="entry name" value="DUF364"/>
    <property type="match status" value="1"/>
</dbReference>
<accession>A0ABX7Y3C9</accession>
<feature type="domain" description="DUF4213" evidence="2">
    <location>
        <begin position="10"/>
        <end position="89"/>
    </location>
</feature>
<dbReference type="Gene3D" id="3.30.390.100">
    <property type="match status" value="1"/>
</dbReference>
<sequence>MTPPSPWQLYDDLIDLIPAGIKVLDACAGNWACVSSEAGTGVAMTYSGGPRAGFGARDIIGRDLRDAAASVKSWDLELAALGTAAINSYLTTEERVGVVPGPEGSEKTTFELHRGTLTGLRAAAIGHFGDIEKYADGCDFIILERQPSGSDFPDPAAEYLLADRDLVFITGSALTNKTLPRLLQLCAGAKVILVGPSVPFAPEVLPACVVEIGGSLVSDSAYVRRAVSLGGGMAEARPGLRMFNRKIRSKP</sequence>
<evidence type="ECO:0000259" key="2">
    <source>
        <dbReference type="Pfam" id="PF13938"/>
    </source>
</evidence>
<dbReference type="InterPro" id="IPR025251">
    <property type="entry name" value="DUF4213"/>
</dbReference>
<proteinExistence type="predicted"/>
<evidence type="ECO:0008006" key="5">
    <source>
        <dbReference type="Google" id="ProtNLM"/>
    </source>
</evidence>
<dbReference type="Proteomes" id="UP000678513">
    <property type="component" value="Chromosome"/>
</dbReference>
<dbReference type="Pfam" id="PF13938">
    <property type="entry name" value="DUF4213"/>
    <property type="match status" value="1"/>
</dbReference>
<evidence type="ECO:0000313" key="3">
    <source>
        <dbReference type="EMBL" id="QUC07028.1"/>
    </source>
</evidence>